<feature type="domain" description="AB hydrolase-1" evidence="2">
    <location>
        <begin position="93"/>
        <end position="405"/>
    </location>
</feature>
<keyword evidence="4" id="KW-1185">Reference proteome</keyword>
<dbReference type="GeneID" id="80874299"/>
<dbReference type="GO" id="GO:0005743">
    <property type="term" value="C:mitochondrial inner membrane"/>
    <property type="evidence" value="ECO:0007669"/>
    <property type="project" value="TreeGrafter"/>
</dbReference>
<name>A0AAE9W9U2_9SCHI</name>
<dbReference type="Gene3D" id="3.40.50.1820">
    <property type="entry name" value="alpha/beta hydrolase"/>
    <property type="match status" value="1"/>
</dbReference>
<dbReference type="InterPro" id="IPR029058">
    <property type="entry name" value="AB_hydrolase_fold"/>
</dbReference>
<comment type="similarity">
    <text evidence="1">Belongs to the peptidase S33 family. ABHD4/ABHD5 subfamily.</text>
</comment>
<evidence type="ECO:0000259" key="2">
    <source>
        <dbReference type="Pfam" id="PF00561"/>
    </source>
</evidence>
<dbReference type="GO" id="GO:0004623">
    <property type="term" value="F:phospholipase A2 activity"/>
    <property type="evidence" value="ECO:0007669"/>
    <property type="project" value="TreeGrafter"/>
</dbReference>
<dbReference type="PANTHER" id="PTHR42886:SF29">
    <property type="entry name" value="PUMMELIG, ISOFORM A"/>
    <property type="match status" value="1"/>
</dbReference>
<organism evidence="3 4">
    <name type="scientific">Schizosaccharomyces osmophilus</name>
    <dbReference type="NCBI Taxonomy" id="2545709"/>
    <lineage>
        <taxon>Eukaryota</taxon>
        <taxon>Fungi</taxon>
        <taxon>Dikarya</taxon>
        <taxon>Ascomycota</taxon>
        <taxon>Taphrinomycotina</taxon>
        <taxon>Schizosaccharomycetes</taxon>
        <taxon>Schizosaccharomycetales</taxon>
        <taxon>Schizosaccharomycetaceae</taxon>
        <taxon>Schizosaccharomyces</taxon>
    </lineage>
</organism>
<accession>A0AAE9W9U2</accession>
<dbReference type="SUPFAM" id="SSF53474">
    <property type="entry name" value="alpha/beta-Hydrolases"/>
    <property type="match status" value="1"/>
</dbReference>
<dbReference type="Proteomes" id="UP001212411">
    <property type="component" value="Chromosome 1"/>
</dbReference>
<dbReference type="PANTHER" id="PTHR42886">
    <property type="entry name" value="RE40534P-RELATED"/>
    <property type="match status" value="1"/>
</dbReference>
<gene>
    <name evidence="3" type="primary">cld1</name>
    <name evidence="3" type="ORF">SOMG_00816</name>
</gene>
<dbReference type="PRINTS" id="PR00111">
    <property type="entry name" value="ABHYDROLASE"/>
</dbReference>
<dbReference type="EMBL" id="CP115611">
    <property type="protein sequence ID" value="WBW72397.1"/>
    <property type="molecule type" value="Genomic_DNA"/>
</dbReference>
<dbReference type="Pfam" id="PF00561">
    <property type="entry name" value="Abhydrolase_1"/>
    <property type="match status" value="1"/>
</dbReference>
<evidence type="ECO:0000313" key="4">
    <source>
        <dbReference type="Proteomes" id="UP001212411"/>
    </source>
</evidence>
<evidence type="ECO:0000256" key="1">
    <source>
        <dbReference type="ARBA" id="ARBA00038097"/>
    </source>
</evidence>
<dbReference type="GO" id="GO:0055088">
    <property type="term" value="P:lipid homeostasis"/>
    <property type="evidence" value="ECO:0007669"/>
    <property type="project" value="TreeGrafter"/>
</dbReference>
<dbReference type="RefSeq" id="XP_056036640.1">
    <property type="nucleotide sequence ID" value="XM_056179610.1"/>
</dbReference>
<evidence type="ECO:0000313" key="3">
    <source>
        <dbReference type="EMBL" id="WBW72397.1"/>
    </source>
</evidence>
<reference evidence="3 4" key="1">
    <citation type="journal article" date="2023" name="G3 (Bethesda)">
        <title>A high-quality reference genome for the fission yeast Schizosaccharomyces osmophilus.</title>
        <authorList>
            <person name="Jia G.S."/>
            <person name="Zhang W.C."/>
            <person name="Liang Y."/>
            <person name="Liu X.H."/>
            <person name="Rhind N."/>
            <person name="Pidoux A."/>
            <person name="Brysch-Herzberg M."/>
            <person name="Du L.L."/>
        </authorList>
    </citation>
    <scope>NUCLEOTIDE SEQUENCE [LARGE SCALE GENOMIC DNA]</scope>
    <source>
        <strain evidence="3 4">CBS 15793</strain>
    </source>
</reference>
<dbReference type="GO" id="GO:0042171">
    <property type="term" value="F:lysophosphatidic acid acyltransferase activity"/>
    <property type="evidence" value="ECO:0007669"/>
    <property type="project" value="TreeGrafter"/>
</dbReference>
<sequence>MSEAKVASANTAPASSMPHTLRMSWRQWRTESSSAYAKRCELEVLDSVDFIRENEKDPNRLVEIYDFPLHENEGLIHELCVSDKKTGKENKKNVVYLHGYGAGLGFFFQNIDELTKETTKTHNSYFIDWLGMGNSSRPPFKLKGANASERVHEAESFFVESLECWREKHKIESMSLVGHSLGGYLSTVYAMRYPDRIEKLILVSPVGVPECPYATYDDAEEYPSVTASALHAMTDDTPNTNVTNELLQSQDETSGKASPGSVKPRNPLPRWATFLWEQNITPFALLRYSGPLGPKLTSLWTSRRFSTLPENIAQALHSYCYSIFRLKGSSEYALGSLLAPGAFARKSIHNRLHRVKCRTIFMYGDKDWMDDIAGLKAVETLLQQNVEAEHHYILNAGHHCYLDNPKDFNSLVLKEILERK</sequence>
<dbReference type="GO" id="GO:0006654">
    <property type="term" value="P:phosphatidic acid biosynthetic process"/>
    <property type="evidence" value="ECO:0007669"/>
    <property type="project" value="TreeGrafter"/>
</dbReference>
<protein>
    <submittedName>
        <fullName evidence="3">Mitochondrial cardiolipin-specific phospholipase Cld1</fullName>
    </submittedName>
</protein>
<dbReference type="KEGG" id="som:SOMG_00816"/>
<proteinExistence type="inferred from homology"/>
<dbReference type="AlphaFoldDB" id="A0AAE9W9U2"/>
<dbReference type="InterPro" id="IPR000073">
    <property type="entry name" value="AB_hydrolase_1"/>
</dbReference>
<dbReference type="GO" id="GO:0035965">
    <property type="term" value="P:cardiolipin acyl-chain remodeling"/>
    <property type="evidence" value="ECO:0007669"/>
    <property type="project" value="TreeGrafter"/>
</dbReference>